<dbReference type="PANTHER" id="PTHR11237:SF4">
    <property type="entry name" value="5-DEMETHOXYUBIQUINONE HYDROXYLASE, MITOCHONDRIAL"/>
    <property type="match status" value="1"/>
</dbReference>
<dbReference type="AlphaFoldDB" id="A0A9D4TP12"/>
<name>A0A9D4TP12_CHLVU</name>
<organism evidence="3 4">
    <name type="scientific">Chlorella vulgaris</name>
    <name type="common">Green alga</name>
    <dbReference type="NCBI Taxonomy" id="3077"/>
    <lineage>
        <taxon>Eukaryota</taxon>
        <taxon>Viridiplantae</taxon>
        <taxon>Chlorophyta</taxon>
        <taxon>core chlorophytes</taxon>
        <taxon>Trebouxiophyceae</taxon>
        <taxon>Chlorellales</taxon>
        <taxon>Chlorellaceae</taxon>
        <taxon>Chlorella clade</taxon>
        <taxon>Chlorella</taxon>
    </lineage>
</organism>
<dbReference type="GO" id="GO:0005743">
    <property type="term" value="C:mitochondrial inner membrane"/>
    <property type="evidence" value="ECO:0007669"/>
    <property type="project" value="TreeGrafter"/>
</dbReference>
<dbReference type="Proteomes" id="UP001055712">
    <property type="component" value="Unassembled WGS sequence"/>
</dbReference>
<dbReference type="Pfam" id="PF03232">
    <property type="entry name" value="COQ7"/>
    <property type="match status" value="1"/>
</dbReference>
<proteinExistence type="predicted"/>
<dbReference type="InterPro" id="IPR011566">
    <property type="entry name" value="Ubq_synth_Coq7"/>
</dbReference>
<reference evidence="3" key="2">
    <citation type="submission" date="2020-11" db="EMBL/GenBank/DDBJ databases">
        <authorList>
            <person name="Cecchin M."/>
            <person name="Marcolungo L."/>
            <person name="Rossato M."/>
            <person name="Girolomoni L."/>
            <person name="Cosentino E."/>
            <person name="Cuine S."/>
            <person name="Li-Beisson Y."/>
            <person name="Delledonne M."/>
            <person name="Ballottari M."/>
        </authorList>
    </citation>
    <scope>NUCLEOTIDE SEQUENCE</scope>
    <source>
        <strain evidence="3">211/11P</strain>
        <tissue evidence="3">Whole cell</tissue>
    </source>
</reference>
<evidence type="ECO:0000313" key="4">
    <source>
        <dbReference type="Proteomes" id="UP001055712"/>
    </source>
</evidence>
<dbReference type="OrthoDB" id="275371at2759"/>
<accession>A0A9D4TP12</accession>
<keyword evidence="4" id="KW-1185">Reference proteome</keyword>
<evidence type="ECO:0000256" key="2">
    <source>
        <dbReference type="SAM" id="SignalP"/>
    </source>
</evidence>
<feature type="region of interest" description="Disordered" evidence="1">
    <location>
        <begin position="35"/>
        <end position="81"/>
    </location>
</feature>
<gene>
    <name evidence="3" type="ORF">D9Q98_009204</name>
</gene>
<dbReference type="GO" id="GO:0006744">
    <property type="term" value="P:ubiquinone biosynthetic process"/>
    <property type="evidence" value="ECO:0007669"/>
    <property type="project" value="InterPro"/>
</dbReference>
<sequence length="256" mass="27013">MIACWCLARLLPVVAHCGERNVLLPLLQARGAASKAPGSLPDLPFSVNNSSRSNVHGDGGGSTNSPPQSAAHPSPARPVTHKKLQQILRTDLAVEEATAALYRGQQAVLGRRPDLAAFQQREEQHAQGLRQLAPGHRARPSLLAPALRAGFWALGAAAAVAPRQLSAAVTAGIHDALTDVCNEQLREMREEGLSEGAPQVRQAVIAIRDEVRDVEGSPLVPDVLALQRLKELSPPEALAAAVKLGAKTAIDLAGKF</sequence>
<reference evidence="3" key="1">
    <citation type="journal article" date="2019" name="Plant J.">
        <title>Chlorella vulgaris genome assembly and annotation reveals the molecular basis for metabolic acclimation to high light conditions.</title>
        <authorList>
            <person name="Cecchin M."/>
            <person name="Marcolungo L."/>
            <person name="Rossato M."/>
            <person name="Girolomoni L."/>
            <person name="Cosentino E."/>
            <person name="Cuine S."/>
            <person name="Li-Beisson Y."/>
            <person name="Delledonne M."/>
            <person name="Ballottari M."/>
        </authorList>
    </citation>
    <scope>NUCLEOTIDE SEQUENCE</scope>
    <source>
        <strain evidence="3">211/11P</strain>
    </source>
</reference>
<feature type="compositionally biased region" description="Low complexity" evidence="1">
    <location>
        <begin position="65"/>
        <end position="78"/>
    </location>
</feature>
<evidence type="ECO:0000256" key="1">
    <source>
        <dbReference type="SAM" id="MobiDB-lite"/>
    </source>
</evidence>
<feature type="signal peptide" evidence="2">
    <location>
        <begin position="1"/>
        <end position="15"/>
    </location>
</feature>
<dbReference type="EMBL" id="SIDB01000007">
    <property type="protein sequence ID" value="KAI3430792.1"/>
    <property type="molecule type" value="Genomic_DNA"/>
</dbReference>
<protein>
    <submittedName>
        <fullName evidence="3">Uncharacterized protein</fullName>
    </submittedName>
</protein>
<keyword evidence="2" id="KW-0732">Signal</keyword>
<comment type="caution">
    <text evidence="3">The sequence shown here is derived from an EMBL/GenBank/DDBJ whole genome shotgun (WGS) entry which is preliminary data.</text>
</comment>
<feature type="chain" id="PRO_5038592967" evidence="2">
    <location>
        <begin position="16"/>
        <end position="256"/>
    </location>
</feature>
<dbReference type="GO" id="GO:0008682">
    <property type="term" value="F:3-demethoxyubiquinol 3-hydroxylase activity"/>
    <property type="evidence" value="ECO:0007669"/>
    <property type="project" value="TreeGrafter"/>
</dbReference>
<dbReference type="PANTHER" id="PTHR11237">
    <property type="entry name" value="COENZYME Q10 BIOSYNTHESIS PROTEIN 7"/>
    <property type="match status" value="1"/>
</dbReference>
<evidence type="ECO:0000313" key="3">
    <source>
        <dbReference type="EMBL" id="KAI3430792.1"/>
    </source>
</evidence>